<name>A0AAW1NXP5_9CHLO</name>
<accession>A0AAW1NXP5</accession>
<comment type="caution">
    <text evidence="1">The sequence shown here is derived from an EMBL/GenBank/DDBJ whole genome shotgun (WGS) entry which is preliminary data.</text>
</comment>
<gene>
    <name evidence="1" type="ORF">WJX73_008089</name>
</gene>
<protein>
    <submittedName>
        <fullName evidence="1">Uncharacterized protein</fullName>
    </submittedName>
</protein>
<keyword evidence="2" id="KW-1185">Reference proteome</keyword>
<reference evidence="1 2" key="1">
    <citation type="journal article" date="2024" name="Nat. Commun.">
        <title>Phylogenomics reveals the evolutionary origins of lichenization in chlorophyte algae.</title>
        <authorList>
            <person name="Puginier C."/>
            <person name="Libourel C."/>
            <person name="Otte J."/>
            <person name="Skaloud P."/>
            <person name="Haon M."/>
            <person name="Grisel S."/>
            <person name="Petersen M."/>
            <person name="Berrin J.G."/>
            <person name="Delaux P.M."/>
            <person name="Dal Grande F."/>
            <person name="Keller J."/>
        </authorList>
    </citation>
    <scope>NUCLEOTIDE SEQUENCE [LARGE SCALE GENOMIC DNA]</scope>
    <source>
        <strain evidence="1 2">SAG 2036</strain>
    </source>
</reference>
<proteinExistence type="predicted"/>
<dbReference type="EMBL" id="JALJOQ010000078">
    <property type="protein sequence ID" value="KAK9800896.1"/>
    <property type="molecule type" value="Genomic_DNA"/>
</dbReference>
<evidence type="ECO:0000313" key="2">
    <source>
        <dbReference type="Proteomes" id="UP001465755"/>
    </source>
</evidence>
<dbReference type="Proteomes" id="UP001465755">
    <property type="component" value="Unassembled WGS sequence"/>
</dbReference>
<organism evidence="1 2">
    <name type="scientific">Symbiochloris irregularis</name>
    <dbReference type="NCBI Taxonomy" id="706552"/>
    <lineage>
        <taxon>Eukaryota</taxon>
        <taxon>Viridiplantae</taxon>
        <taxon>Chlorophyta</taxon>
        <taxon>core chlorophytes</taxon>
        <taxon>Trebouxiophyceae</taxon>
        <taxon>Trebouxiales</taxon>
        <taxon>Trebouxiaceae</taxon>
        <taxon>Symbiochloris</taxon>
    </lineage>
</organism>
<evidence type="ECO:0000313" key="1">
    <source>
        <dbReference type="EMBL" id="KAK9800896.1"/>
    </source>
</evidence>
<sequence length="254" mass="28370">MVADSAKPASFLIKFREARRSLTREQLKKAPESLLSTVLLGDDLVSAGNDTLEIPADETASVPGLVGWHNGTVALFQICMDCYLEIGERVLLRSARPLESAASVTAALDYFNIPDELRPPGVRLVMRTLALREDHKNRLRRFMTEAVQMMDSEFGSAHPAFQMSLQKEPTASFYFSKVPVLSNRTTFTLGIFSLQRRTDYLGRADPQTGARQYLDALEQQEMTLAGQALQVSVKFSDRRNDWGAAIMELSCNFD</sequence>
<dbReference type="AlphaFoldDB" id="A0AAW1NXP5"/>